<dbReference type="Gene3D" id="3.20.20.80">
    <property type="entry name" value="Glycosidases"/>
    <property type="match status" value="1"/>
</dbReference>
<evidence type="ECO:0000256" key="4">
    <source>
        <dbReference type="ARBA" id="ARBA00023157"/>
    </source>
</evidence>
<evidence type="ECO:0000259" key="7">
    <source>
        <dbReference type="PROSITE" id="PS50940"/>
    </source>
</evidence>
<evidence type="ECO:0000313" key="8">
    <source>
        <dbReference type="EMBL" id="MBC1170205.1"/>
    </source>
</evidence>
<dbReference type="InterPro" id="IPR002557">
    <property type="entry name" value="Chitin-bd_dom"/>
</dbReference>
<dbReference type="VEuPathDB" id="VectorBase:LLONM1_001968"/>
<dbReference type="EMBL" id="AJWK01002077">
    <property type="status" value="NOT_ANNOTATED_CDS"/>
    <property type="molecule type" value="Genomic_DNA"/>
</dbReference>
<proteinExistence type="predicted"/>
<evidence type="ECO:0000256" key="1">
    <source>
        <dbReference type="ARBA" id="ARBA00022669"/>
    </source>
</evidence>
<evidence type="ECO:0000256" key="3">
    <source>
        <dbReference type="ARBA" id="ARBA00022737"/>
    </source>
</evidence>
<dbReference type="RefSeq" id="XP_055694783.1">
    <property type="nucleotide sequence ID" value="XM_055838808.1"/>
</dbReference>
<reference evidence="8" key="2">
    <citation type="journal article" date="2020" name="BMC">
        <title>Leishmania infection induces a limited differential gene expression in the sand fly midgut.</title>
        <authorList>
            <person name="Coutinho-Abreu I.V."/>
            <person name="Serafim T.D."/>
            <person name="Meneses C."/>
            <person name="Kamhawi S."/>
            <person name="Oliveira F."/>
            <person name="Valenzuela J.G."/>
        </authorList>
    </citation>
    <scope>NUCLEOTIDE SEQUENCE</scope>
    <source>
        <strain evidence="8">Jacobina</strain>
        <tissue evidence="8">Midgut</tissue>
    </source>
</reference>
<feature type="domain" description="Chitin-binding type-2" evidence="7">
    <location>
        <begin position="20"/>
        <end position="76"/>
    </location>
</feature>
<dbReference type="InterPro" id="IPR036508">
    <property type="entry name" value="Chitin-bd_dom_sf"/>
</dbReference>
<dbReference type="GO" id="GO:0005576">
    <property type="term" value="C:extracellular region"/>
    <property type="evidence" value="ECO:0007669"/>
    <property type="project" value="InterPro"/>
</dbReference>
<keyword evidence="10" id="KW-1185">Reference proteome</keyword>
<reference evidence="9" key="3">
    <citation type="submission" date="2020-05" db="UniProtKB">
        <authorList>
            <consortium name="EnsemblMetazoa"/>
        </authorList>
    </citation>
    <scope>IDENTIFICATION</scope>
    <source>
        <strain evidence="9">Jacobina</strain>
    </source>
</reference>
<dbReference type="Gene3D" id="2.170.140.10">
    <property type="entry name" value="Chitin binding domain"/>
    <property type="match status" value="1"/>
</dbReference>
<accession>A0A1B0C9A3</accession>
<name>A0A1B0C9A3_LUTLO</name>
<dbReference type="Proteomes" id="UP000092461">
    <property type="component" value="Unassembled WGS sequence"/>
</dbReference>
<keyword evidence="5" id="KW-0325">Glycoprotein</keyword>
<dbReference type="PANTHER" id="PTHR23301:SF0">
    <property type="entry name" value="CHITIN-BINDING TYPE-2 DOMAIN-CONTAINING PROTEIN-RELATED"/>
    <property type="match status" value="1"/>
</dbReference>
<organism evidence="9 10">
    <name type="scientific">Lutzomyia longipalpis</name>
    <name type="common">Sand fly</name>
    <dbReference type="NCBI Taxonomy" id="7200"/>
    <lineage>
        <taxon>Eukaryota</taxon>
        <taxon>Metazoa</taxon>
        <taxon>Ecdysozoa</taxon>
        <taxon>Arthropoda</taxon>
        <taxon>Hexapoda</taxon>
        <taxon>Insecta</taxon>
        <taxon>Pterygota</taxon>
        <taxon>Neoptera</taxon>
        <taxon>Endopterygota</taxon>
        <taxon>Diptera</taxon>
        <taxon>Nematocera</taxon>
        <taxon>Psychodoidea</taxon>
        <taxon>Psychodidae</taxon>
        <taxon>Lutzomyia</taxon>
        <taxon>Lutzomyia</taxon>
    </lineage>
</organism>
<keyword evidence="3" id="KW-0677">Repeat</keyword>
<evidence type="ECO:0000313" key="9">
    <source>
        <dbReference type="EnsemblMetazoa" id="LLOJ000525-PA"/>
    </source>
</evidence>
<dbReference type="EnsemblMetazoa" id="LLOJ000525-RA">
    <property type="protein sequence ID" value="LLOJ000525-PA"/>
    <property type="gene ID" value="LLOJ000525"/>
</dbReference>
<dbReference type="KEGG" id="lll:129796686"/>
<dbReference type="PROSITE" id="PS50940">
    <property type="entry name" value="CHIT_BIND_II"/>
    <property type="match status" value="2"/>
</dbReference>
<evidence type="ECO:0000256" key="6">
    <source>
        <dbReference type="SAM" id="SignalP"/>
    </source>
</evidence>
<dbReference type="PANTHER" id="PTHR23301">
    <property type="entry name" value="CHITIN BINDING PERITROPHIN-A"/>
    <property type="match status" value="1"/>
</dbReference>
<protein>
    <submittedName>
        <fullName evidence="8">Putative chitin binding peritrophin-a domain protein</fullName>
    </submittedName>
</protein>
<dbReference type="VEuPathDB" id="VectorBase:LLOJ000525"/>
<keyword evidence="4" id="KW-1015">Disulfide bond</keyword>
<dbReference type="GeneID" id="129796686"/>
<feature type="domain" description="Chitin-binding type-2" evidence="7">
    <location>
        <begin position="78"/>
        <end position="135"/>
    </location>
</feature>
<sequence length="169" mass="18316">MKKFMLLLSLSLMGFVYANEEVCVGAADDTFVADPTSCEGYYLCRDEVGLPGTCPYDLWFDPVNIWCTYPGDFCGAAANPCTGATDGSFVDNPSSCGAWYYCSGGEAYPGVCANDLYFDPVNQVCTYPDYVECTSTPEEPALHVREGPPTVFGKPYSIKVAPVQPREVA</sequence>
<evidence type="ECO:0000256" key="5">
    <source>
        <dbReference type="ARBA" id="ARBA00023180"/>
    </source>
</evidence>
<dbReference type="OrthoDB" id="7715815at2759"/>
<dbReference type="Pfam" id="PF01607">
    <property type="entry name" value="CBM_14"/>
    <property type="match status" value="2"/>
</dbReference>
<dbReference type="EMBL" id="GITU01001502">
    <property type="protein sequence ID" value="MBC1170205.1"/>
    <property type="molecule type" value="Transcribed_RNA"/>
</dbReference>
<keyword evidence="1" id="KW-0147">Chitin-binding</keyword>
<dbReference type="SMART" id="SM00494">
    <property type="entry name" value="ChtBD2"/>
    <property type="match status" value="2"/>
</dbReference>
<evidence type="ECO:0000313" key="10">
    <source>
        <dbReference type="Proteomes" id="UP000092461"/>
    </source>
</evidence>
<evidence type="ECO:0000256" key="2">
    <source>
        <dbReference type="ARBA" id="ARBA00022729"/>
    </source>
</evidence>
<dbReference type="GO" id="GO:0008061">
    <property type="term" value="F:chitin binding"/>
    <property type="evidence" value="ECO:0007669"/>
    <property type="project" value="UniProtKB-KW"/>
</dbReference>
<dbReference type="AlphaFoldDB" id="A0A1B0C9A3"/>
<feature type="chain" id="PRO_5044555188" evidence="6">
    <location>
        <begin position="19"/>
        <end position="169"/>
    </location>
</feature>
<feature type="signal peptide" evidence="6">
    <location>
        <begin position="1"/>
        <end position="18"/>
    </location>
</feature>
<dbReference type="SUPFAM" id="SSF57625">
    <property type="entry name" value="Invertebrate chitin-binding proteins"/>
    <property type="match status" value="2"/>
</dbReference>
<keyword evidence="2 6" id="KW-0732">Signal</keyword>
<reference evidence="10" key="1">
    <citation type="submission" date="2012-05" db="EMBL/GenBank/DDBJ databases">
        <title>Whole Genome Assembly of Lutzomyia longipalpis.</title>
        <authorList>
            <person name="Richards S."/>
            <person name="Qu C."/>
            <person name="Dillon R."/>
            <person name="Worley K."/>
            <person name="Scherer S."/>
            <person name="Batterton M."/>
            <person name="Taylor A."/>
            <person name="Hawes A."/>
            <person name="Hernandez B."/>
            <person name="Kovar C."/>
            <person name="Mandapat C."/>
            <person name="Pham C."/>
            <person name="Qu C."/>
            <person name="Jing C."/>
            <person name="Bess C."/>
            <person name="Bandaranaike D."/>
            <person name="Ngo D."/>
            <person name="Ongeri F."/>
            <person name="Arias F."/>
            <person name="Lara F."/>
            <person name="Weissenberger G."/>
            <person name="Kamau G."/>
            <person name="Han H."/>
            <person name="Shen H."/>
            <person name="Dinh H."/>
            <person name="Khalil I."/>
            <person name="Jones J."/>
            <person name="Shafer J."/>
            <person name="Jayaseelan J."/>
            <person name="Quiroz J."/>
            <person name="Blankenburg K."/>
            <person name="Nguyen L."/>
            <person name="Jackson L."/>
            <person name="Francisco L."/>
            <person name="Tang L.-Y."/>
            <person name="Pu L.-L."/>
            <person name="Perales L."/>
            <person name="Lorensuhewa L."/>
            <person name="Munidasa M."/>
            <person name="Coyle M."/>
            <person name="Taylor M."/>
            <person name="Puazo M."/>
            <person name="Firestine M."/>
            <person name="Scheel M."/>
            <person name="Javaid M."/>
            <person name="Wang M."/>
            <person name="Li M."/>
            <person name="Tabassum N."/>
            <person name="Saada N."/>
            <person name="Osuji N."/>
            <person name="Aqrawi P."/>
            <person name="Fu Q."/>
            <person name="Thornton R."/>
            <person name="Raj R."/>
            <person name="Goodspeed R."/>
            <person name="Mata R."/>
            <person name="Najjar R."/>
            <person name="Gubbala S."/>
            <person name="Lee S."/>
            <person name="Denson S."/>
            <person name="Patil S."/>
            <person name="Macmil S."/>
            <person name="Qi S."/>
            <person name="Matskevitch T."/>
            <person name="Palculict T."/>
            <person name="Mathew T."/>
            <person name="Vee V."/>
            <person name="Velamala V."/>
            <person name="Korchina V."/>
            <person name="Cai W."/>
            <person name="Liu W."/>
            <person name="Dai W."/>
            <person name="Zou X."/>
            <person name="Zhu Y."/>
            <person name="Zhang Y."/>
            <person name="Wu Y.-Q."/>
            <person name="Xin Y."/>
            <person name="Nazarath L."/>
            <person name="Kovar C."/>
            <person name="Han Y."/>
            <person name="Muzny D."/>
            <person name="Gibbs R."/>
        </authorList>
    </citation>
    <scope>NUCLEOTIDE SEQUENCE [LARGE SCALE GENOMIC DNA]</scope>
    <source>
        <strain evidence="10">Jacobina</strain>
    </source>
</reference>
<dbReference type="InterPro" id="IPR051940">
    <property type="entry name" value="Chitin_bind-dev_reg"/>
</dbReference>